<evidence type="ECO:0000313" key="4">
    <source>
        <dbReference type="Proteomes" id="UP000709959"/>
    </source>
</evidence>
<dbReference type="Pfam" id="PF23477">
    <property type="entry name" value="zf_Tbcl_2"/>
    <property type="match status" value="1"/>
</dbReference>
<proteinExistence type="predicted"/>
<dbReference type="EMBL" id="JADKCH010000002">
    <property type="protein sequence ID" value="MBK8572002.1"/>
    <property type="molecule type" value="Genomic_DNA"/>
</dbReference>
<comment type="caution">
    <text evidence="3">The sequence shown here is derived from an EMBL/GenBank/DDBJ whole genome shotgun (WGS) entry which is preliminary data.</text>
</comment>
<reference evidence="3 4" key="1">
    <citation type="submission" date="2020-10" db="EMBL/GenBank/DDBJ databases">
        <title>Connecting structure to function with the recovery of over 1000 high-quality activated sludge metagenome-assembled genomes encoding full-length rRNA genes using long-read sequencing.</title>
        <authorList>
            <person name="Singleton C.M."/>
            <person name="Petriglieri F."/>
            <person name="Kristensen J.M."/>
            <person name="Kirkegaard R.H."/>
            <person name="Michaelsen T.Y."/>
            <person name="Andersen M.H."/>
            <person name="Karst S.M."/>
            <person name="Dueholm M.S."/>
            <person name="Nielsen P.H."/>
            <person name="Albertsen M."/>
        </authorList>
    </citation>
    <scope>NUCLEOTIDE SEQUENCE [LARGE SCALE GENOMIC DNA]</scope>
    <source>
        <strain evidence="3">OdNE_18-Q3-R46-58_MAXAC.008</strain>
    </source>
</reference>
<feature type="region of interest" description="Disordered" evidence="1">
    <location>
        <begin position="1"/>
        <end position="42"/>
    </location>
</feature>
<gene>
    <name evidence="3" type="ORF">IPN91_05010</name>
</gene>
<dbReference type="AlphaFoldDB" id="A0A936K733"/>
<dbReference type="InterPro" id="IPR026363">
    <property type="entry name" value="CxxC-x17-CxxC_dom"/>
</dbReference>
<name>A0A936K733_9BACT</name>
<feature type="domain" description="CxxC-x17-CxxC" evidence="2">
    <location>
        <begin position="88"/>
        <end position="122"/>
    </location>
</feature>
<organism evidence="3 4">
    <name type="scientific">Candidatus Geothrix odensensis</name>
    <dbReference type="NCBI Taxonomy" id="2954440"/>
    <lineage>
        <taxon>Bacteria</taxon>
        <taxon>Pseudomonadati</taxon>
        <taxon>Acidobacteriota</taxon>
        <taxon>Holophagae</taxon>
        <taxon>Holophagales</taxon>
        <taxon>Holophagaceae</taxon>
        <taxon>Geothrix</taxon>
    </lineage>
</organism>
<evidence type="ECO:0000256" key="1">
    <source>
        <dbReference type="SAM" id="MobiDB-lite"/>
    </source>
</evidence>
<dbReference type="Proteomes" id="UP000709959">
    <property type="component" value="Unassembled WGS sequence"/>
</dbReference>
<sequence>MIKGPKPSKDPDSGAAQPEPASKPTPVLLTKRVPVAPPDPKAPREKICAECGMHFRVESGQKFYLCPDCYRRSFVYKRKGGKDAARILTHITCAACGAQEYLPFIPEDPAKALCRACFAKERPEHKSAPRHPHR</sequence>
<evidence type="ECO:0000259" key="2">
    <source>
        <dbReference type="Pfam" id="PF23477"/>
    </source>
</evidence>
<evidence type="ECO:0000313" key="3">
    <source>
        <dbReference type="EMBL" id="MBK8572002.1"/>
    </source>
</evidence>
<accession>A0A936K733</accession>
<protein>
    <recommendedName>
        <fullName evidence="2">CxxC-x17-CxxC domain-containing protein</fullName>
    </recommendedName>
</protein>